<gene>
    <name evidence="2" type="ORF">BN9_020340</name>
</gene>
<dbReference type="InterPro" id="IPR050869">
    <property type="entry name" value="H3K4_H4K5_MeTrfase"/>
</dbReference>
<dbReference type="Proteomes" id="UP000053237">
    <property type="component" value="Unassembled WGS sequence"/>
</dbReference>
<comment type="caution">
    <text evidence="2">The sequence shown here is derived from an EMBL/GenBank/DDBJ whole genome shotgun (WGS) entry which is preliminary data.</text>
</comment>
<dbReference type="SUPFAM" id="SSF82199">
    <property type="entry name" value="SET domain"/>
    <property type="match status" value="1"/>
</dbReference>
<dbReference type="Pfam" id="PF00856">
    <property type="entry name" value="SET"/>
    <property type="match status" value="1"/>
</dbReference>
<dbReference type="PANTHER" id="PTHR12197:SF292">
    <property type="entry name" value="SET DOMAIN-CONTAINING PROTEIN"/>
    <property type="match status" value="1"/>
</dbReference>
<dbReference type="SMART" id="SM00317">
    <property type="entry name" value="SET"/>
    <property type="match status" value="1"/>
</dbReference>
<dbReference type="InterPro" id="IPR001214">
    <property type="entry name" value="SET_dom"/>
</dbReference>
<evidence type="ECO:0000313" key="3">
    <source>
        <dbReference type="Proteomes" id="UP000053237"/>
    </source>
</evidence>
<dbReference type="EMBL" id="CAIX01000016">
    <property type="protein sequence ID" value="CCI41250.1"/>
    <property type="molecule type" value="Genomic_DNA"/>
</dbReference>
<reference evidence="2 3" key="1">
    <citation type="submission" date="2012-05" db="EMBL/GenBank/DDBJ databases">
        <title>Recombination and specialization in a pathogen metapopulation.</title>
        <authorList>
            <person name="Gardiner A."/>
            <person name="Kemen E."/>
            <person name="Schultz-Larsen T."/>
            <person name="MacLean D."/>
            <person name="Van Oosterhout C."/>
            <person name="Jones J.D.G."/>
        </authorList>
    </citation>
    <scope>NUCLEOTIDE SEQUENCE [LARGE SCALE GENOMIC DNA]</scope>
    <source>
        <strain evidence="2 3">Ac Nc2</strain>
    </source>
</reference>
<feature type="domain" description="SET" evidence="1">
    <location>
        <begin position="27"/>
        <end position="204"/>
    </location>
</feature>
<dbReference type="Gene3D" id="2.170.270.10">
    <property type="entry name" value="SET domain"/>
    <property type="match status" value="1"/>
</dbReference>
<evidence type="ECO:0000313" key="2">
    <source>
        <dbReference type="EMBL" id="CCI41250.1"/>
    </source>
</evidence>
<dbReference type="InterPro" id="IPR046341">
    <property type="entry name" value="SET_dom_sf"/>
</dbReference>
<accession>A0A024G3A9</accession>
<dbReference type="InParanoid" id="A0A024G3A9"/>
<keyword evidence="3" id="KW-1185">Reference proteome</keyword>
<organism evidence="2 3">
    <name type="scientific">Albugo candida</name>
    <dbReference type="NCBI Taxonomy" id="65357"/>
    <lineage>
        <taxon>Eukaryota</taxon>
        <taxon>Sar</taxon>
        <taxon>Stramenopiles</taxon>
        <taxon>Oomycota</taxon>
        <taxon>Peronosporomycetes</taxon>
        <taxon>Albuginales</taxon>
        <taxon>Albuginaceae</taxon>
        <taxon>Albugo</taxon>
    </lineage>
</organism>
<dbReference type="PROSITE" id="PS50280">
    <property type="entry name" value="SET"/>
    <property type="match status" value="1"/>
</dbReference>
<dbReference type="Gene3D" id="1.25.40.10">
    <property type="entry name" value="Tetratricopeptide repeat domain"/>
    <property type="match status" value="1"/>
</dbReference>
<proteinExistence type="predicted"/>
<dbReference type="InterPro" id="IPR011990">
    <property type="entry name" value="TPR-like_helical_dom_sf"/>
</dbReference>
<protein>
    <recommendedName>
        <fullName evidence="1">SET domain-containing protein</fullName>
    </recommendedName>
</protein>
<dbReference type="PANTHER" id="PTHR12197">
    <property type="entry name" value="HISTONE-LYSINE N-METHYLTRANSFERASE SMYD"/>
    <property type="match status" value="1"/>
</dbReference>
<sequence>MKLLETENNSYEIEHSPWPHIRPMYSKSIRLINDCTDVGGNRGYIATEDLEPGTLILLEKVHVPWPADAAKDDPLFLAKALESILRCSNQESFRKELGHLFPLTLEDLPTYLRHAGRHKFSSTLKQLCTKYSELNVTEDELLQTIFSMQCNAFHSGVFLYCSLLNHDCNPNCVKFIPVESDGSISQVRVTKKVDKGQPLTISYLYPREQSRLQRKRILEHQFGFECTCNLCKRGDSEFQAPDSAVSINESVQSGKLLSIEDSVSQCEELVMRKKIDAGRVLDKALEVLSDALEIVAHDHFVLIRIYKLVGDCYEWMLKGESKNSIESAVLFVRSNYELLSLQRQYLGHSHVDLARTLNDLSQGIQVSLSRNIDTLLREFPEWDNFRQVSIIENQYRKEYMRIKELYD</sequence>
<name>A0A024G3A9_9STRA</name>
<dbReference type="AlphaFoldDB" id="A0A024G3A9"/>
<dbReference type="STRING" id="65357.A0A024G3A9"/>
<dbReference type="CDD" id="cd20071">
    <property type="entry name" value="SET_SMYD"/>
    <property type="match status" value="1"/>
</dbReference>
<evidence type="ECO:0000259" key="1">
    <source>
        <dbReference type="PROSITE" id="PS50280"/>
    </source>
</evidence>
<dbReference type="OrthoDB" id="1028014at2759"/>